<proteinExistence type="predicted"/>
<keyword evidence="2" id="KW-1185">Reference proteome</keyword>
<evidence type="ECO:0000313" key="2">
    <source>
        <dbReference type="Proteomes" id="UP000823775"/>
    </source>
</evidence>
<comment type="caution">
    <text evidence="1">The sequence shown here is derived from an EMBL/GenBank/DDBJ whole genome shotgun (WGS) entry which is preliminary data.</text>
</comment>
<name>A0ABS8T376_DATST</name>
<reference evidence="1 2" key="1">
    <citation type="journal article" date="2021" name="BMC Genomics">
        <title>Datura genome reveals duplications of psychoactive alkaloid biosynthetic genes and high mutation rate following tissue culture.</title>
        <authorList>
            <person name="Rajewski A."/>
            <person name="Carter-House D."/>
            <person name="Stajich J."/>
            <person name="Litt A."/>
        </authorList>
    </citation>
    <scope>NUCLEOTIDE SEQUENCE [LARGE SCALE GENOMIC DNA]</scope>
    <source>
        <strain evidence="1">AR-01</strain>
    </source>
</reference>
<dbReference type="Proteomes" id="UP000823775">
    <property type="component" value="Unassembled WGS sequence"/>
</dbReference>
<protein>
    <submittedName>
        <fullName evidence="1">Uncharacterized protein</fullName>
    </submittedName>
</protein>
<feature type="non-terminal residue" evidence="1">
    <location>
        <position position="1"/>
    </location>
</feature>
<sequence length="54" mass="6314">KENKKAPCIGYSSFLCSCRIKHKLHYAKKWVIPPLSEDEYIENKFENLVAVSEE</sequence>
<gene>
    <name evidence="1" type="ORF">HAX54_002001</name>
</gene>
<feature type="non-terminal residue" evidence="1">
    <location>
        <position position="54"/>
    </location>
</feature>
<organism evidence="1 2">
    <name type="scientific">Datura stramonium</name>
    <name type="common">Jimsonweed</name>
    <name type="synonym">Common thornapple</name>
    <dbReference type="NCBI Taxonomy" id="4076"/>
    <lineage>
        <taxon>Eukaryota</taxon>
        <taxon>Viridiplantae</taxon>
        <taxon>Streptophyta</taxon>
        <taxon>Embryophyta</taxon>
        <taxon>Tracheophyta</taxon>
        <taxon>Spermatophyta</taxon>
        <taxon>Magnoliopsida</taxon>
        <taxon>eudicotyledons</taxon>
        <taxon>Gunneridae</taxon>
        <taxon>Pentapetalae</taxon>
        <taxon>asterids</taxon>
        <taxon>lamiids</taxon>
        <taxon>Solanales</taxon>
        <taxon>Solanaceae</taxon>
        <taxon>Solanoideae</taxon>
        <taxon>Datureae</taxon>
        <taxon>Datura</taxon>
    </lineage>
</organism>
<dbReference type="EMBL" id="JACEIK010001087">
    <property type="protein sequence ID" value="MCD7465830.1"/>
    <property type="molecule type" value="Genomic_DNA"/>
</dbReference>
<evidence type="ECO:0000313" key="1">
    <source>
        <dbReference type="EMBL" id="MCD7465830.1"/>
    </source>
</evidence>
<accession>A0ABS8T376</accession>